<keyword evidence="6" id="KW-0282">Flagellum</keyword>
<comment type="similarity">
    <text evidence="1 2">Belongs to the flagella basal body rod proteins family.</text>
</comment>
<dbReference type="InterPro" id="IPR010930">
    <property type="entry name" value="Flg_bb/hook_C_dom"/>
</dbReference>
<evidence type="ECO:0000256" key="2">
    <source>
        <dbReference type="RuleBase" id="RU362116"/>
    </source>
</evidence>
<dbReference type="AlphaFoldDB" id="A0AA41X4P1"/>
<dbReference type="InterPro" id="IPR053967">
    <property type="entry name" value="LlgE_F_G-like_D1"/>
</dbReference>
<dbReference type="NCBIfam" id="TIGR03506">
    <property type="entry name" value="FlgEFG_subfam"/>
    <property type="match status" value="1"/>
</dbReference>
<dbReference type="PANTHER" id="PTHR30435">
    <property type="entry name" value="FLAGELLAR PROTEIN"/>
    <property type="match status" value="1"/>
</dbReference>
<keyword evidence="7" id="KW-1185">Reference proteome</keyword>
<dbReference type="InterPro" id="IPR001444">
    <property type="entry name" value="Flag_bb_rod_N"/>
</dbReference>
<accession>A0AA41X4P1</accession>
<dbReference type="GO" id="GO:0071978">
    <property type="term" value="P:bacterial-type flagellum-dependent swarming motility"/>
    <property type="evidence" value="ECO:0007669"/>
    <property type="project" value="TreeGrafter"/>
</dbReference>
<feature type="domain" description="Flagellar basal-body/hook protein C-terminal" evidence="4">
    <location>
        <begin position="202"/>
        <end position="243"/>
    </location>
</feature>
<dbReference type="InterPro" id="IPR037925">
    <property type="entry name" value="FlgE/F/G-like"/>
</dbReference>
<dbReference type="Pfam" id="PF06429">
    <property type="entry name" value="Flg_bbr_C"/>
    <property type="match status" value="1"/>
</dbReference>
<evidence type="ECO:0000259" key="4">
    <source>
        <dbReference type="Pfam" id="PF06429"/>
    </source>
</evidence>
<evidence type="ECO:0000313" key="7">
    <source>
        <dbReference type="Proteomes" id="UP001156102"/>
    </source>
</evidence>
<keyword evidence="2" id="KW-0975">Bacterial flagellum</keyword>
<evidence type="ECO:0000259" key="5">
    <source>
        <dbReference type="Pfam" id="PF22692"/>
    </source>
</evidence>
<feature type="domain" description="Flagellar hook protein FlgE/F/G-like D1" evidence="5">
    <location>
        <begin position="86"/>
        <end position="147"/>
    </location>
</feature>
<dbReference type="EMBL" id="JANCLT010000004">
    <property type="protein sequence ID" value="MCP8968871.1"/>
    <property type="molecule type" value="Genomic_DNA"/>
</dbReference>
<protein>
    <submittedName>
        <fullName evidence="6">Flagellar hook-basal body complex protein</fullName>
    </submittedName>
</protein>
<evidence type="ECO:0000259" key="3">
    <source>
        <dbReference type="Pfam" id="PF00460"/>
    </source>
</evidence>
<dbReference type="PANTHER" id="PTHR30435:SF31">
    <property type="entry name" value="FLAGELLAR BASAL-BODY ROD PROTEIN FLGG"/>
    <property type="match status" value="1"/>
</dbReference>
<comment type="subcellular location">
    <subcellularLocation>
        <location evidence="2">Bacterial flagellum basal body</location>
    </subcellularLocation>
</comment>
<reference evidence="6" key="1">
    <citation type="submission" date="2022-07" db="EMBL/GenBank/DDBJ databases">
        <authorList>
            <person name="Li W.-J."/>
            <person name="Deng Q.-Q."/>
        </authorList>
    </citation>
    <scope>NUCLEOTIDE SEQUENCE</scope>
    <source>
        <strain evidence="6">SYSU M60031</strain>
    </source>
</reference>
<dbReference type="SUPFAM" id="SSF117143">
    <property type="entry name" value="Flagellar hook protein flgE"/>
    <property type="match status" value="1"/>
</dbReference>
<evidence type="ECO:0000256" key="1">
    <source>
        <dbReference type="ARBA" id="ARBA00009677"/>
    </source>
</evidence>
<evidence type="ECO:0000313" key="6">
    <source>
        <dbReference type="EMBL" id="MCP8968871.1"/>
    </source>
</evidence>
<dbReference type="InterPro" id="IPR020013">
    <property type="entry name" value="Flagellar_FlgE/F/G"/>
</dbReference>
<comment type="caution">
    <text evidence="6">The sequence shown here is derived from an EMBL/GenBank/DDBJ whole genome shotgun (WGS) entry which is preliminary data.</text>
</comment>
<keyword evidence="6" id="KW-0966">Cell projection</keyword>
<organism evidence="6 7">
    <name type="scientific">Ectobacillus ponti</name>
    <dbReference type="NCBI Taxonomy" id="2961894"/>
    <lineage>
        <taxon>Bacteria</taxon>
        <taxon>Bacillati</taxon>
        <taxon>Bacillota</taxon>
        <taxon>Bacilli</taxon>
        <taxon>Bacillales</taxon>
        <taxon>Bacillaceae</taxon>
        <taxon>Ectobacillus</taxon>
    </lineage>
</organism>
<dbReference type="GO" id="GO:0009425">
    <property type="term" value="C:bacterial-type flagellum basal body"/>
    <property type="evidence" value="ECO:0007669"/>
    <property type="project" value="UniProtKB-SubCell"/>
</dbReference>
<keyword evidence="6" id="KW-0969">Cilium</keyword>
<feature type="domain" description="Flagellar basal body rod protein N-terminal" evidence="3">
    <location>
        <begin position="6"/>
        <end position="24"/>
    </location>
</feature>
<proteinExistence type="inferred from homology"/>
<sequence>MMTYMRRLDTHANNIANAQTTGFKADFLTTKPIANHTMYRQDDGGRTGIGNEDYAVMSARVYSKLQPGAMQITNSPTDLMLEDGMEGNTSFFVVEQNGESMLTRNGHFGVNEEGYLKTETGSYVLDVNNNHIQVPSGTKVGVTAEGYLYDVNTGKNIAQLQTRSVSAAASDQLVKHENAGFTLDGMQIGNLPSGTAKVHNYMLEASNVDMTKEMAEVMTNQRSIQASQRIMTSFDKIYEKEANELVK</sequence>
<dbReference type="Pfam" id="PF00460">
    <property type="entry name" value="Flg_bb_rod"/>
    <property type="match status" value="1"/>
</dbReference>
<dbReference type="Proteomes" id="UP001156102">
    <property type="component" value="Unassembled WGS sequence"/>
</dbReference>
<gene>
    <name evidence="6" type="ORF">NK662_10005</name>
</gene>
<dbReference type="Pfam" id="PF22692">
    <property type="entry name" value="LlgE_F_G_D1"/>
    <property type="match status" value="1"/>
</dbReference>
<name>A0AA41X4P1_9BACI</name>